<dbReference type="GO" id="GO:0043709">
    <property type="term" value="P:cell adhesion involved in single-species biofilm formation"/>
    <property type="evidence" value="ECO:0007669"/>
    <property type="project" value="TreeGrafter"/>
</dbReference>
<comment type="catalytic activity">
    <reaction evidence="3">
        <text>2 GTP = 3',3'-c-di-GMP + 2 diphosphate</text>
        <dbReference type="Rhea" id="RHEA:24898"/>
        <dbReference type="ChEBI" id="CHEBI:33019"/>
        <dbReference type="ChEBI" id="CHEBI:37565"/>
        <dbReference type="ChEBI" id="CHEBI:58805"/>
        <dbReference type="EC" id="2.7.7.65"/>
    </reaction>
</comment>
<reference evidence="7 9" key="2">
    <citation type="submission" date="2017-07" db="EMBL/GenBank/DDBJ databases">
        <title>Shotgun whole genome sequences of three halophilic bacterial isolates.</title>
        <authorList>
            <person name="Pozzo T."/>
            <person name="Higdon S.M."/>
            <person name="Quillaguaman J."/>
        </authorList>
    </citation>
    <scope>NUCLEOTIDE SEQUENCE [LARGE SCALE GENOMIC DNA]</scope>
    <source>
        <strain evidence="7 9">LC1</strain>
    </source>
</reference>
<evidence type="ECO:0000313" key="9">
    <source>
        <dbReference type="Proteomes" id="UP000216538"/>
    </source>
</evidence>
<feature type="transmembrane region" description="Helical" evidence="4">
    <location>
        <begin position="182"/>
        <end position="202"/>
    </location>
</feature>
<feature type="transmembrane region" description="Helical" evidence="4">
    <location>
        <begin position="40"/>
        <end position="63"/>
    </location>
</feature>
<dbReference type="FunFam" id="3.30.70.270:FF:000001">
    <property type="entry name" value="Diguanylate cyclase domain protein"/>
    <property type="match status" value="1"/>
</dbReference>
<dbReference type="AlphaFoldDB" id="A0A265DZK6"/>
<feature type="transmembrane region" description="Helical" evidence="4">
    <location>
        <begin position="130"/>
        <end position="151"/>
    </location>
</feature>
<dbReference type="Proteomes" id="UP000216538">
    <property type="component" value="Unassembled WGS sequence"/>
</dbReference>
<dbReference type="PROSITE" id="PS50887">
    <property type="entry name" value="GGDEF"/>
    <property type="match status" value="1"/>
</dbReference>
<keyword evidence="4" id="KW-0812">Transmembrane</keyword>
<dbReference type="PANTHER" id="PTHR45138">
    <property type="entry name" value="REGULATORY COMPONENTS OF SENSORY TRANSDUCTION SYSTEM"/>
    <property type="match status" value="1"/>
</dbReference>
<feature type="domain" description="GGDEF" evidence="5">
    <location>
        <begin position="250"/>
        <end position="382"/>
    </location>
</feature>
<dbReference type="SMART" id="SM00267">
    <property type="entry name" value="GGDEF"/>
    <property type="match status" value="1"/>
</dbReference>
<feature type="transmembrane region" description="Helical" evidence="4">
    <location>
        <begin position="158"/>
        <end position="176"/>
    </location>
</feature>
<evidence type="ECO:0000313" key="6">
    <source>
        <dbReference type="EMBL" id="EHJ91507.1"/>
    </source>
</evidence>
<dbReference type="STRING" id="1072583.KUC_3057"/>
<dbReference type="GO" id="GO:0052621">
    <property type="term" value="F:diguanylate cyclase activity"/>
    <property type="evidence" value="ECO:0007669"/>
    <property type="project" value="UniProtKB-EC"/>
</dbReference>
<comment type="cofactor">
    <cofactor evidence="1">
        <name>Mg(2+)</name>
        <dbReference type="ChEBI" id="CHEBI:18420"/>
    </cofactor>
</comment>
<feature type="transmembrane region" description="Helical" evidence="4">
    <location>
        <begin position="104"/>
        <end position="124"/>
    </location>
</feature>
<dbReference type="InterPro" id="IPR050469">
    <property type="entry name" value="Diguanylate_Cyclase"/>
</dbReference>
<keyword evidence="9" id="KW-1185">Reference proteome</keyword>
<reference evidence="6 8" key="1">
    <citation type="submission" date="2011-10" db="EMBL/GenBank/DDBJ databases">
        <authorList>
            <person name="Quillaguamn J."/>
            <person name="Guzmn D."/>
            <person name="Balderrama-Subieta A."/>
            <person name="Cardona-Ortuo C."/>
            <person name="Guevara-Martnez M."/>
            <person name="Callisaya-Quispe N."/>
        </authorList>
    </citation>
    <scope>NUCLEOTIDE SEQUENCE [LARGE SCALE GENOMIC DNA]</scope>
    <source>
        <strain evidence="6 8">LC1</strain>
    </source>
</reference>
<proteinExistence type="predicted"/>
<keyword evidence="4" id="KW-0472">Membrane</keyword>
<evidence type="ECO:0000259" key="5">
    <source>
        <dbReference type="PROSITE" id="PS50887"/>
    </source>
</evidence>
<keyword evidence="4" id="KW-1133">Transmembrane helix</keyword>
<dbReference type="GO" id="GO:1902201">
    <property type="term" value="P:negative regulation of bacterial-type flagellum-dependent cell motility"/>
    <property type="evidence" value="ECO:0007669"/>
    <property type="project" value="TreeGrafter"/>
</dbReference>
<evidence type="ECO:0000256" key="4">
    <source>
        <dbReference type="SAM" id="Phobius"/>
    </source>
</evidence>
<dbReference type="NCBIfam" id="TIGR00254">
    <property type="entry name" value="GGDEF"/>
    <property type="match status" value="1"/>
</dbReference>
<organism evidence="6 8">
    <name type="scientific">Vreelandella boliviensis LC1</name>
    <dbReference type="NCBI Taxonomy" id="1072583"/>
    <lineage>
        <taxon>Bacteria</taxon>
        <taxon>Pseudomonadati</taxon>
        <taxon>Pseudomonadota</taxon>
        <taxon>Gammaproteobacteria</taxon>
        <taxon>Oceanospirillales</taxon>
        <taxon>Halomonadaceae</taxon>
        <taxon>Vreelandella</taxon>
    </lineage>
</organism>
<sequence length="382" mass="42260">MWVVQNYPVPEKVMMRKRVPIPAEWRVNFLLNQYSLSRRLGYLLSCVVLVLLPVFTIFDATLVGYSNEESVWKHIVLRLPTAILAIIFLVLYHNKTQGYWAYPLLLALNLSLVGMVAAMFALHYTEQGGHLLYITQGLTLAIIAVATATVYGVRDLAIIYGLPFLAVVALLAYTGSTLPDNPIHLIFIPAAMGIGAVIATMLHQEHQRTFMASQQLEYNALTDALTGLPNRRSMQTQLQAEWSHAKRNEQCFAVLMADLDRFKAVNDQHGHEVGDEVLTILASRFTTSLRGGDRVARWGGEEFLLLIPNATPESALAVAEKVRRSVAEPAFATSAGSLAITLSLGVALYREVESIDEVISRADKALYRAKLEGRNRAVLADG</sequence>
<dbReference type="EMBL" id="NPEY01000004">
    <property type="protein sequence ID" value="OZT74737.1"/>
    <property type="molecule type" value="Genomic_DNA"/>
</dbReference>
<evidence type="ECO:0000256" key="2">
    <source>
        <dbReference type="ARBA" id="ARBA00012528"/>
    </source>
</evidence>
<evidence type="ECO:0000256" key="1">
    <source>
        <dbReference type="ARBA" id="ARBA00001946"/>
    </source>
</evidence>
<dbReference type="EC" id="2.7.7.65" evidence="2"/>
<protein>
    <recommendedName>
        <fullName evidence="2">diguanylate cyclase</fullName>
        <ecNumber evidence="2">2.7.7.65</ecNumber>
    </recommendedName>
</protein>
<dbReference type="EMBL" id="JH393259">
    <property type="protein sequence ID" value="EHJ91507.1"/>
    <property type="molecule type" value="Genomic_DNA"/>
</dbReference>
<gene>
    <name evidence="7" type="ORF">CE457_06210</name>
    <name evidence="6" type="ORF">KUC_3057</name>
</gene>
<dbReference type="GO" id="GO:0005886">
    <property type="term" value="C:plasma membrane"/>
    <property type="evidence" value="ECO:0007669"/>
    <property type="project" value="TreeGrafter"/>
</dbReference>
<feature type="transmembrane region" description="Helical" evidence="4">
    <location>
        <begin position="75"/>
        <end position="92"/>
    </location>
</feature>
<dbReference type="PANTHER" id="PTHR45138:SF9">
    <property type="entry name" value="DIGUANYLATE CYCLASE DGCM-RELATED"/>
    <property type="match status" value="1"/>
</dbReference>
<dbReference type="Gene3D" id="3.30.70.270">
    <property type="match status" value="1"/>
</dbReference>
<dbReference type="InterPro" id="IPR000160">
    <property type="entry name" value="GGDEF_dom"/>
</dbReference>
<evidence type="ECO:0000256" key="3">
    <source>
        <dbReference type="ARBA" id="ARBA00034247"/>
    </source>
</evidence>
<dbReference type="CDD" id="cd01949">
    <property type="entry name" value="GGDEF"/>
    <property type="match status" value="1"/>
</dbReference>
<dbReference type="SUPFAM" id="SSF55073">
    <property type="entry name" value="Nucleotide cyclase"/>
    <property type="match status" value="1"/>
</dbReference>
<accession>A0A265DZK6</accession>
<evidence type="ECO:0000313" key="7">
    <source>
        <dbReference type="EMBL" id="OZT74737.1"/>
    </source>
</evidence>
<dbReference type="Proteomes" id="UP000005756">
    <property type="component" value="Unassembled WGS sequence"/>
</dbReference>
<evidence type="ECO:0000313" key="8">
    <source>
        <dbReference type="Proteomes" id="UP000005756"/>
    </source>
</evidence>
<dbReference type="InterPro" id="IPR029787">
    <property type="entry name" value="Nucleotide_cyclase"/>
</dbReference>
<dbReference type="Pfam" id="PF00990">
    <property type="entry name" value="GGDEF"/>
    <property type="match status" value="1"/>
</dbReference>
<dbReference type="InterPro" id="IPR043128">
    <property type="entry name" value="Rev_trsase/Diguanyl_cyclase"/>
</dbReference>
<name>A0A265DZK6_9GAMM</name>